<feature type="coiled-coil region" evidence="6">
    <location>
        <begin position="393"/>
        <end position="420"/>
    </location>
</feature>
<dbReference type="Proteomes" id="UP000232229">
    <property type="component" value="Chromosome"/>
</dbReference>
<feature type="transmembrane region" description="Helical" evidence="7">
    <location>
        <begin position="180"/>
        <end position="204"/>
    </location>
</feature>
<feature type="transmembrane region" description="Helical" evidence="7">
    <location>
        <begin position="54"/>
        <end position="75"/>
    </location>
</feature>
<evidence type="ECO:0000313" key="9">
    <source>
        <dbReference type="EMBL" id="ASZ09455.1"/>
    </source>
</evidence>
<dbReference type="PANTHER" id="PTHR12428:SF65">
    <property type="entry name" value="CYTOCHROME C OXIDASE ASSEMBLY PROTEIN COX18, MITOCHONDRIAL"/>
    <property type="match status" value="1"/>
</dbReference>
<evidence type="ECO:0000256" key="1">
    <source>
        <dbReference type="ARBA" id="ARBA00004141"/>
    </source>
</evidence>
<evidence type="ECO:0000256" key="4">
    <source>
        <dbReference type="ARBA" id="ARBA00023136"/>
    </source>
</evidence>
<feature type="transmembrane region" description="Helical" evidence="7">
    <location>
        <begin position="252"/>
        <end position="275"/>
    </location>
</feature>
<feature type="transmembrane region" description="Helical" evidence="7">
    <location>
        <begin position="148"/>
        <end position="168"/>
    </location>
</feature>
<keyword evidence="6" id="KW-0175">Coiled coil</keyword>
<sequence>MLILYNENKLFMANSNKNGVMSYLNSSNSTTKTKKTFWQRMSDSNDRKRILKLIWKWIKILGFLFIIISMIWGCVQMYQDPYLIQEVTDMTGRRVYMPGVSFEIVISSLGETPSQNWVVSITGLSGHQYAYNVISSWGEAFSKTGSPFYGFFVFPTALLLNALIKGMSGTLNPEIDDKSYGIAVIFAILFTVIIIKSISLAFTWKSQANQHKQQSVQLKQAEIQAKYKGDKSPEARQKQNAEMQALYKKENFSPFSSMAGAFASMPFLFAIYAIVRSTKSLKIANVGLIALIEKPWTQLLSGEVVYLSLLAVYLPLQIISMLLPLVLQAIKQKSVTLTEAQRKSRKKQFIMQGVFAFVFIFVVASVASGVAIYWIFSSTYQILQTLGFFFWNQHKANRSVQEVQRRRRQEEKRLSKLSKN</sequence>
<dbReference type="InterPro" id="IPR001708">
    <property type="entry name" value="YidC/ALB3/OXA1/COX18"/>
</dbReference>
<keyword evidence="10" id="KW-1185">Reference proteome</keyword>
<dbReference type="InterPro" id="IPR028055">
    <property type="entry name" value="YidC/Oxa/ALB_C"/>
</dbReference>
<dbReference type="KEGG" id="mchc:CK556_03835"/>
<reference evidence="9 10" key="1">
    <citation type="submission" date="2017-08" db="EMBL/GenBank/DDBJ databases">
        <title>Complete Genome Sequence of Mesoplasma chauliocola.</title>
        <authorList>
            <person name="Knight T.F.Jr."/>
            <person name="Citino T."/>
        </authorList>
    </citation>
    <scope>NUCLEOTIDE SEQUENCE [LARGE SCALE GENOMIC DNA]</scope>
    <source>
        <strain evidence="9 10">CHPA-2</strain>
    </source>
</reference>
<dbReference type="GO" id="GO:0051205">
    <property type="term" value="P:protein insertion into membrane"/>
    <property type="evidence" value="ECO:0007669"/>
    <property type="project" value="TreeGrafter"/>
</dbReference>
<feature type="transmembrane region" description="Helical" evidence="7">
    <location>
        <begin position="349"/>
        <end position="376"/>
    </location>
</feature>
<evidence type="ECO:0000256" key="3">
    <source>
        <dbReference type="ARBA" id="ARBA00022989"/>
    </source>
</evidence>
<accession>A0A249SP57</accession>
<evidence type="ECO:0000259" key="8">
    <source>
        <dbReference type="Pfam" id="PF02096"/>
    </source>
</evidence>
<evidence type="ECO:0000313" key="10">
    <source>
        <dbReference type="Proteomes" id="UP000232229"/>
    </source>
</evidence>
<keyword evidence="2 5" id="KW-0812">Transmembrane</keyword>
<protein>
    <submittedName>
        <fullName evidence="9">Membrane protein insertase YidC</fullName>
    </submittedName>
</protein>
<comment type="similarity">
    <text evidence="5">Belongs to the OXA1/ALB3/YidC family.</text>
</comment>
<dbReference type="GO" id="GO:0032977">
    <property type="term" value="F:membrane insertase activity"/>
    <property type="evidence" value="ECO:0007669"/>
    <property type="project" value="InterPro"/>
</dbReference>
<keyword evidence="4 7" id="KW-0472">Membrane</keyword>
<dbReference type="NCBIfam" id="TIGR03592">
    <property type="entry name" value="yidC_oxa1_cterm"/>
    <property type="match status" value="1"/>
</dbReference>
<feature type="transmembrane region" description="Helical" evidence="7">
    <location>
        <begin position="304"/>
        <end position="328"/>
    </location>
</feature>
<keyword evidence="3 7" id="KW-1133">Transmembrane helix</keyword>
<proteinExistence type="inferred from homology"/>
<dbReference type="GO" id="GO:0005886">
    <property type="term" value="C:plasma membrane"/>
    <property type="evidence" value="ECO:0007669"/>
    <property type="project" value="TreeGrafter"/>
</dbReference>
<evidence type="ECO:0000256" key="6">
    <source>
        <dbReference type="SAM" id="Coils"/>
    </source>
</evidence>
<dbReference type="Pfam" id="PF02096">
    <property type="entry name" value="60KD_IMP"/>
    <property type="match status" value="1"/>
</dbReference>
<dbReference type="EMBL" id="CP023173">
    <property type="protein sequence ID" value="ASZ09455.1"/>
    <property type="molecule type" value="Genomic_DNA"/>
</dbReference>
<dbReference type="PANTHER" id="PTHR12428">
    <property type="entry name" value="OXA1"/>
    <property type="match status" value="1"/>
</dbReference>
<name>A0A249SP57_9MOLU</name>
<dbReference type="AlphaFoldDB" id="A0A249SP57"/>
<dbReference type="NCBIfam" id="NF002570">
    <property type="entry name" value="PRK02201.1-5"/>
    <property type="match status" value="1"/>
</dbReference>
<feature type="domain" description="Membrane insertase YidC/Oxa/ALB C-terminal" evidence="8">
    <location>
        <begin position="186"/>
        <end position="386"/>
    </location>
</feature>
<evidence type="ECO:0000256" key="7">
    <source>
        <dbReference type="SAM" id="Phobius"/>
    </source>
</evidence>
<comment type="subcellular location">
    <subcellularLocation>
        <location evidence="1 5">Membrane</location>
        <topology evidence="1 5">Multi-pass membrane protein</topology>
    </subcellularLocation>
</comment>
<dbReference type="STRING" id="1336232.GCA_000518825_00817"/>
<gene>
    <name evidence="9" type="ORF">CK556_03835</name>
</gene>
<organism evidence="9 10">
    <name type="scientific">Mesoplasma chauliocola</name>
    <dbReference type="NCBI Taxonomy" id="216427"/>
    <lineage>
        <taxon>Bacteria</taxon>
        <taxon>Bacillati</taxon>
        <taxon>Mycoplasmatota</taxon>
        <taxon>Mollicutes</taxon>
        <taxon>Entomoplasmatales</taxon>
        <taxon>Entomoplasmataceae</taxon>
        <taxon>Mesoplasma</taxon>
    </lineage>
</organism>
<evidence type="ECO:0000256" key="5">
    <source>
        <dbReference type="RuleBase" id="RU003945"/>
    </source>
</evidence>
<evidence type="ECO:0000256" key="2">
    <source>
        <dbReference type="ARBA" id="ARBA00022692"/>
    </source>
</evidence>